<comment type="subunit">
    <text evidence="10">Forms a cyclic heterotetrameric complex composed of two molecules of XerC and two molecules of XerD.</text>
</comment>
<accession>A0A1M5X6U3</accession>
<dbReference type="Proteomes" id="UP000184139">
    <property type="component" value="Unassembled WGS sequence"/>
</dbReference>
<dbReference type="STRING" id="1121409.SAMN02745124_02828"/>
<dbReference type="RefSeq" id="WP_073377102.1">
    <property type="nucleotide sequence ID" value="NZ_FQXS01000017.1"/>
</dbReference>
<dbReference type="Gene3D" id="1.10.150.130">
    <property type="match status" value="1"/>
</dbReference>
<keyword evidence="9 10" id="KW-0131">Cell cycle</keyword>
<comment type="similarity">
    <text evidence="10">Belongs to the 'phage' integrase family. XerC subfamily.</text>
</comment>
<keyword evidence="7 10" id="KW-0238">DNA-binding</keyword>
<feature type="active site" evidence="10">
    <location>
        <position position="179"/>
    </location>
</feature>
<dbReference type="Pfam" id="PF00589">
    <property type="entry name" value="Phage_integrase"/>
    <property type="match status" value="1"/>
</dbReference>
<evidence type="ECO:0000256" key="4">
    <source>
        <dbReference type="ARBA" id="ARBA00022618"/>
    </source>
</evidence>
<dbReference type="PROSITE" id="PS51898">
    <property type="entry name" value="TYR_RECOMBINASE"/>
    <property type="match status" value="1"/>
</dbReference>
<dbReference type="InterPro" id="IPR010998">
    <property type="entry name" value="Integrase_recombinase_N"/>
</dbReference>
<dbReference type="PANTHER" id="PTHR30349">
    <property type="entry name" value="PHAGE INTEGRASE-RELATED"/>
    <property type="match status" value="1"/>
</dbReference>
<dbReference type="GO" id="GO:0003677">
    <property type="term" value="F:DNA binding"/>
    <property type="evidence" value="ECO:0007669"/>
    <property type="project" value="UniProtKB-UniRule"/>
</dbReference>
<dbReference type="Pfam" id="PF02899">
    <property type="entry name" value="Phage_int_SAM_1"/>
    <property type="match status" value="1"/>
</dbReference>
<dbReference type="CDD" id="cd00798">
    <property type="entry name" value="INT_XerDC_C"/>
    <property type="match status" value="1"/>
</dbReference>
<dbReference type="Gene3D" id="1.10.443.10">
    <property type="entry name" value="Intergrase catalytic core"/>
    <property type="match status" value="1"/>
</dbReference>
<dbReference type="InterPro" id="IPR011932">
    <property type="entry name" value="Recomb_XerD"/>
</dbReference>
<dbReference type="InterPro" id="IPR011010">
    <property type="entry name" value="DNA_brk_join_enz"/>
</dbReference>
<evidence type="ECO:0000313" key="14">
    <source>
        <dbReference type="Proteomes" id="UP000184139"/>
    </source>
</evidence>
<evidence type="ECO:0000256" key="10">
    <source>
        <dbReference type="HAMAP-Rule" id="MF_01808"/>
    </source>
</evidence>
<comment type="function">
    <text evidence="10">Site-specific tyrosine recombinase, which acts by catalyzing the cutting and rejoining of the recombining DNA molecules. The XerC-XerD complex is essential to convert dimers of the bacterial chromosome into monomers to permit their segregation at cell division. It also contributes to the segregational stability of plasmids.</text>
</comment>
<protein>
    <recommendedName>
        <fullName evidence="10">Tyrosine recombinase XerC</fullName>
    </recommendedName>
</protein>
<reference evidence="13 14" key="1">
    <citation type="submission" date="2016-11" db="EMBL/GenBank/DDBJ databases">
        <authorList>
            <person name="Jaros S."/>
            <person name="Januszkiewicz K."/>
            <person name="Wedrychowicz H."/>
        </authorList>
    </citation>
    <scope>NUCLEOTIDE SEQUENCE [LARGE SCALE GENOMIC DNA]</scope>
    <source>
        <strain evidence="13 14">DSM 9705</strain>
    </source>
</reference>
<comment type="similarity">
    <text evidence="2">Belongs to the 'phage' integrase family. XerD subfamily.</text>
</comment>
<dbReference type="GO" id="GO:0051301">
    <property type="term" value="P:cell division"/>
    <property type="evidence" value="ECO:0007669"/>
    <property type="project" value="UniProtKB-KW"/>
</dbReference>
<evidence type="ECO:0000256" key="9">
    <source>
        <dbReference type="ARBA" id="ARBA00023306"/>
    </source>
</evidence>
<keyword evidence="5 10" id="KW-0159">Chromosome partition</keyword>
<sequence length="304" mass="34023">MKQPTLSDQSAPLLELFLRHLTAERRLADNTIVAYHSDIKSFLVFVEQRGHHRLDDVALNDIHAFLQACRNRAIGNRSNARRVSTLNGFFSYLAAHRHTANNPFATVDLPKSGTSLPKAMSLADVNKLLTPPAQTSPLYLRNHTMLLLLYATGLRVSELVGLELNSCNMNGGFLRVRGKGNKERLVPFGRRTAEALASYLDDVRPLILKGRRSSALFVTGRARPMSRVRFWQIIGEIARSAGIHKTISPHMLRHSFATHLLANGADLRAVQMMLGHADIATTQIYTQIDQNRLKSVHRSFHPRG</sequence>
<evidence type="ECO:0000256" key="3">
    <source>
        <dbReference type="ARBA" id="ARBA00022490"/>
    </source>
</evidence>
<dbReference type="GO" id="GO:0006313">
    <property type="term" value="P:DNA transposition"/>
    <property type="evidence" value="ECO:0007669"/>
    <property type="project" value="UniProtKB-UniRule"/>
</dbReference>
<evidence type="ECO:0000256" key="2">
    <source>
        <dbReference type="ARBA" id="ARBA00010450"/>
    </source>
</evidence>
<dbReference type="PANTHER" id="PTHR30349:SF81">
    <property type="entry name" value="TYROSINE RECOMBINASE XERC"/>
    <property type="match status" value="1"/>
</dbReference>
<keyword evidence="14" id="KW-1185">Reference proteome</keyword>
<dbReference type="OrthoDB" id="9801717at2"/>
<dbReference type="InterPro" id="IPR002104">
    <property type="entry name" value="Integrase_catalytic"/>
</dbReference>
<evidence type="ECO:0000259" key="11">
    <source>
        <dbReference type="PROSITE" id="PS51898"/>
    </source>
</evidence>
<evidence type="ECO:0000256" key="8">
    <source>
        <dbReference type="ARBA" id="ARBA00023172"/>
    </source>
</evidence>
<evidence type="ECO:0000313" key="13">
    <source>
        <dbReference type="EMBL" id="SHH95496.1"/>
    </source>
</evidence>
<dbReference type="HAMAP" id="MF_01808">
    <property type="entry name" value="Recomb_XerC_XerD"/>
    <property type="match status" value="1"/>
</dbReference>
<dbReference type="GO" id="GO:0005737">
    <property type="term" value="C:cytoplasm"/>
    <property type="evidence" value="ECO:0007669"/>
    <property type="project" value="UniProtKB-SubCell"/>
</dbReference>
<dbReference type="EMBL" id="FQXS01000017">
    <property type="protein sequence ID" value="SHH95496.1"/>
    <property type="molecule type" value="Genomic_DNA"/>
</dbReference>
<evidence type="ECO:0000259" key="12">
    <source>
        <dbReference type="PROSITE" id="PS51900"/>
    </source>
</evidence>
<dbReference type="GO" id="GO:0009037">
    <property type="term" value="F:tyrosine-based site-specific recombinase activity"/>
    <property type="evidence" value="ECO:0007669"/>
    <property type="project" value="UniProtKB-UniRule"/>
</dbReference>
<feature type="domain" description="Tyr recombinase" evidence="11">
    <location>
        <begin position="115"/>
        <end position="298"/>
    </location>
</feature>
<dbReference type="InterPro" id="IPR050090">
    <property type="entry name" value="Tyrosine_recombinase_XerCD"/>
</dbReference>
<keyword evidence="6 10" id="KW-0229">DNA integration</keyword>
<feature type="domain" description="Core-binding (CB)" evidence="12">
    <location>
        <begin position="8"/>
        <end position="94"/>
    </location>
</feature>
<evidence type="ECO:0000256" key="7">
    <source>
        <dbReference type="ARBA" id="ARBA00023125"/>
    </source>
</evidence>
<evidence type="ECO:0000256" key="5">
    <source>
        <dbReference type="ARBA" id="ARBA00022829"/>
    </source>
</evidence>
<feature type="active site" evidence="10">
    <location>
        <position position="155"/>
    </location>
</feature>
<organism evidence="13 14">
    <name type="scientific">Desulfofustis glycolicus DSM 9705</name>
    <dbReference type="NCBI Taxonomy" id="1121409"/>
    <lineage>
        <taxon>Bacteria</taxon>
        <taxon>Pseudomonadati</taxon>
        <taxon>Thermodesulfobacteriota</taxon>
        <taxon>Desulfobulbia</taxon>
        <taxon>Desulfobulbales</taxon>
        <taxon>Desulfocapsaceae</taxon>
        <taxon>Desulfofustis</taxon>
    </lineage>
</organism>
<dbReference type="NCBIfam" id="NF001399">
    <property type="entry name" value="PRK00283.1"/>
    <property type="match status" value="1"/>
</dbReference>
<feature type="active site" evidence="10">
    <location>
        <position position="276"/>
    </location>
</feature>
<dbReference type="InterPro" id="IPR023009">
    <property type="entry name" value="Tyrosine_recombinase_XerC/XerD"/>
</dbReference>
<feature type="active site" evidence="10">
    <location>
        <position position="250"/>
    </location>
</feature>
<proteinExistence type="inferred from homology"/>
<dbReference type="SUPFAM" id="SSF47823">
    <property type="entry name" value="lambda integrase-like, N-terminal domain"/>
    <property type="match status" value="1"/>
</dbReference>
<feature type="active site" description="O-(3'-phospho-DNA)-tyrosine intermediate" evidence="10">
    <location>
        <position position="285"/>
    </location>
</feature>
<feature type="active site" evidence="10">
    <location>
        <position position="253"/>
    </location>
</feature>
<dbReference type="SUPFAM" id="SSF56349">
    <property type="entry name" value="DNA breaking-rejoining enzymes"/>
    <property type="match status" value="1"/>
</dbReference>
<keyword evidence="8 10" id="KW-0233">DNA recombination</keyword>
<dbReference type="GO" id="GO:0007059">
    <property type="term" value="P:chromosome segregation"/>
    <property type="evidence" value="ECO:0007669"/>
    <property type="project" value="UniProtKB-UniRule"/>
</dbReference>
<keyword evidence="3 10" id="KW-0963">Cytoplasm</keyword>
<dbReference type="NCBIfam" id="TIGR02225">
    <property type="entry name" value="recomb_XerD"/>
    <property type="match status" value="1"/>
</dbReference>
<dbReference type="AlphaFoldDB" id="A0A1M5X6U3"/>
<evidence type="ECO:0000256" key="6">
    <source>
        <dbReference type="ARBA" id="ARBA00022908"/>
    </source>
</evidence>
<keyword evidence="4 10" id="KW-0132">Cell division</keyword>
<comment type="subcellular location">
    <subcellularLocation>
        <location evidence="1 10">Cytoplasm</location>
    </subcellularLocation>
</comment>
<name>A0A1M5X6U3_9BACT</name>
<dbReference type="InterPro" id="IPR004107">
    <property type="entry name" value="Integrase_SAM-like_N"/>
</dbReference>
<evidence type="ECO:0000256" key="1">
    <source>
        <dbReference type="ARBA" id="ARBA00004496"/>
    </source>
</evidence>
<dbReference type="InterPro" id="IPR013762">
    <property type="entry name" value="Integrase-like_cat_sf"/>
</dbReference>
<gene>
    <name evidence="10" type="primary">xerC</name>
    <name evidence="13" type="ORF">SAMN02745124_02828</name>
</gene>
<dbReference type="PROSITE" id="PS51900">
    <property type="entry name" value="CB"/>
    <property type="match status" value="1"/>
</dbReference>
<dbReference type="InterPro" id="IPR044068">
    <property type="entry name" value="CB"/>
</dbReference>